<evidence type="ECO:0000256" key="11">
    <source>
        <dbReference type="SAM" id="MobiDB-lite"/>
    </source>
</evidence>
<keyword evidence="9 10" id="KW-0131">Cell cycle</keyword>
<dbReference type="Pfam" id="PF01618">
    <property type="entry name" value="MotA_ExbB"/>
    <property type="match status" value="1"/>
</dbReference>
<evidence type="ECO:0000313" key="13">
    <source>
        <dbReference type="EMBL" id="MBU3843387.1"/>
    </source>
</evidence>
<feature type="domain" description="MotA/TolQ/ExbB proton channel" evidence="12">
    <location>
        <begin position="96"/>
        <end position="209"/>
    </location>
</feature>
<evidence type="ECO:0000256" key="4">
    <source>
        <dbReference type="ARBA" id="ARBA00022519"/>
    </source>
</evidence>
<feature type="compositionally biased region" description="Polar residues" evidence="11">
    <location>
        <begin position="557"/>
        <end position="568"/>
    </location>
</feature>
<comment type="similarity">
    <text evidence="2 10">Belongs to the ExbB/TolQ family.</text>
</comment>
<dbReference type="EMBL" id="JAHLFE010000013">
    <property type="protein sequence ID" value="MBU3843387.1"/>
    <property type="molecule type" value="Genomic_DNA"/>
</dbReference>
<comment type="function">
    <text evidence="10">Part of the Tol-Pal system, which plays a role in outer membrane invagination during cell division and is important for maintaining outer membrane integrity.</text>
</comment>
<dbReference type="HAMAP" id="MF_02202">
    <property type="entry name" value="TolQ"/>
    <property type="match status" value="1"/>
</dbReference>
<keyword evidence="6 10" id="KW-0812">Transmembrane</keyword>
<evidence type="ECO:0000256" key="9">
    <source>
        <dbReference type="ARBA" id="ARBA00023306"/>
    </source>
</evidence>
<keyword evidence="3 10" id="KW-1003">Cell membrane</keyword>
<dbReference type="AlphaFoldDB" id="A0A948WYC2"/>
<evidence type="ECO:0000256" key="8">
    <source>
        <dbReference type="ARBA" id="ARBA00023136"/>
    </source>
</evidence>
<protein>
    <recommendedName>
        <fullName evidence="10">Tol-Pal system protein TolQ</fullName>
    </recommendedName>
</protein>
<reference evidence="13" key="2">
    <citation type="submission" date="2021-04" db="EMBL/GenBank/DDBJ databases">
        <authorList>
            <person name="Gilroy R."/>
        </authorList>
    </citation>
    <scope>NUCLEOTIDE SEQUENCE</scope>
    <source>
        <strain evidence="13">378</strain>
    </source>
</reference>
<keyword evidence="8 10" id="KW-0472">Membrane</keyword>
<evidence type="ECO:0000259" key="12">
    <source>
        <dbReference type="Pfam" id="PF01618"/>
    </source>
</evidence>
<organism evidence="13 14">
    <name type="scientific">Candidatus Anaerobiospirillum pullicola</name>
    <dbReference type="NCBI Taxonomy" id="2838451"/>
    <lineage>
        <taxon>Bacteria</taxon>
        <taxon>Pseudomonadati</taxon>
        <taxon>Pseudomonadota</taxon>
        <taxon>Gammaproteobacteria</taxon>
        <taxon>Aeromonadales</taxon>
        <taxon>Succinivibrionaceae</taxon>
        <taxon>Anaerobiospirillum</taxon>
    </lineage>
</organism>
<dbReference type="Proteomes" id="UP000733611">
    <property type="component" value="Unassembled WGS sequence"/>
</dbReference>
<keyword evidence="7 10" id="KW-1133">Transmembrane helix</keyword>
<feature type="region of interest" description="Disordered" evidence="11">
    <location>
        <begin position="538"/>
        <end position="568"/>
    </location>
</feature>
<dbReference type="GO" id="GO:0051301">
    <property type="term" value="P:cell division"/>
    <property type="evidence" value="ECO:0007669"/>
    <property type="project" value="UniProtKB-UniRule"/>
</dbReference>
<dbReference type="GO" id="GO:0005886">
    <property type="term" value="C:plasma membrane"/>
    <property type="evidence" value="ECO:0007669"/>
    <property type="project" value="UniProtKB-SubCell"/>
</dbReference>
<gene>
    <name evidence="10 13" type="primary">tolQ</name>
    <name evidence="13" type="ORF">H9847_00725</name>
</gene>
<evidence type="ECO:0000256" key="5">
    <source>
        <dbReference type="ARBA" id="ARBA00022618"/>
    </source>
</evidence>
<feature type="compositionally biased region" description="Basic and acidic residues" evidence="11">
    <location>
        <begin position="307"/>
        <end position="352"/>
    </location>
</feature>
<feature type="region of interest" description="Disordered" evidence="11">
    <location>
        <begin position="287"/>
        <end position="357"/>
    </location>
</feature>
<evidence type="ECO:0000256" key="1">
    <source>
        <dbReference type="ARBA" id="ARBA00004651"/>
    </source>
</evidence>
<dbReference type="PANTHER" id="PTHR30625">
    <property type="entry name" value="PROTEIN TOLQ"/>
    <property type="match status" value="1"/>
</dbReference>
<evidence type="ECO:0000256" key="10">
    <source>
        <dbReference type="HAMAP-Rule" id="MF_02202"/>
    </source>
</evidence>
<evidence type="ECO:0000256" key="6">
    <source>
        <dbReference type="ARBA" id="ARBA00022692"/>
    </source>
</evidence>
<feature type="transmembrane region" description="Helical" evidence="10">
    <location>
        <begin position="174"/>
        <end position="195"/>
    </location>
</feature>
<comment type="subunit">
    <text evidence="10">The Tol-Pal system is composed of five core proteins: the inner membrane proteins TolA, TolQ and TolR, the periplasmic protein TolB and the outer membrane protein Pal. They form a network linking the inner and outer membranes and the peptidoglycan layer.</text>
</comment>
<feature type="compositionally biased region" description="Polar residues" evidence="11">
    <location>
        <begin position="378"/>
        <end position="399"/>
    </location>
</feature>
<evidence type="ECO:0000256" key="2">
    <source>
        <dbReference type="ARBA" id="ARBA00010442"/>
    </source>
</evidence>
<comment type="caution">
    <text evidence="13">The sequence shown here is derived from an EMBL/GenBank/DDBJ whole genome shotgun (WGS) entry which is preliminary data.</text>
</comment>
<evidence type="ECO:0000256" key="3">
    <source>
        <dbReference type="ARBA" id="ARBA00022475"/>
    </source>
</evidence>
<dbReference type="PANTHER" id="PTHR30625:SF3">
    <property type="entry name" value="TOL-PAL SYSTEM PROTEIN TOLQ"/>
    <property type="match status" value="1"/>
</dbReference>
<evidence type="ECO:0000256" key="7">
    <source>
        <dbReference type="ARBA" id="ARBA00022989"/>
    </source>
</evidence>
<dbReference type="GO" id="GO:0043213">
    <property type="term" value="P:bacteriocin transport"/>
    <property type="evidence" value="ECO:0007669"/>
    <property type="project" value="InterPro"/>
</dbReference>
<feature type="transmembrane region" description="Helical" evidence="10">
    <location>
        <begin position="12"/>
        <end position="39"/>
    </location>
</feature>
<accession>A0A948WYC2</accession>
<feature type="compositionally biased region" description="Low complexity" evidence="11">
    <location>
        <begin position="403"/>
        <end position="424"/>
    </location>
</feature>
<dbReference type="InterPro" id="IPR002898">
    <property type="entry name" value="MotA_ExbB_proton_chnl"/>
</dbReference>
<comment type="subcellular location">
    <subcellularLocation>
        <location evidence="10">Cell inner membrane</location>
        <topology evidence="10">Multi-pass membrane protein</topology>
    </subcellularLocation>
    <subcellularLocation>
        <location evidence="1">Cell membrane</location>
        <topology evidence="1">Multi-pass membrane protein</topology>
    </subcellularLocation>
</comment>
<dbReference type="InterPro" id="IPR014163">
    <property type="entry name" value="Tol-Pal_TolQ"/>
</dbReference>
<dbReference type="NCBIfam" id="TIGR02796">
    <property type="entry name" value="tolQ"/>
    <property type="match status" value="1"/>
</dbReference>
<dbReference type="InterPro" id="IPR050790">
    <property type="entry name" value="ExbB/TolQ_transport"/>
</dbReference>
<feature type="compositionally biased region" description="Polar residues" evidence="11">
    <location>
        <begin position="297"/>
        <end position="306"/>
    </location>
</feature>
<evidence type="ECO:0000313" key="14">
    <source>
        <dbReference type="Proteomes" id="UP000733611"/>
    </source>
</evidence>
<keyword evidence="5 10" id="KW-0132">Cell division</keyword>
<sequence>MQSQGALSFTELVLNASFLVQCVMLFLLALSIVSWTIIISRNNQYRIGRAKADEFEDRFWSGIDLNNLYQDCMKRPNELVGLEVIYSAGFKEFVRLVNSGPADQEVVMSGTYRQMKVACSREVELLETHLPTLATIGSISPYIGLFGTVWGIMHAFVSLAAVKNATLAMVAPPIAEALIATAMGLFAAIPAVMFYNRFVTKVEALENRYYNFMDEFSTILNRRLVTIRSQLNNRNNATPQAAANAAPVPAVAAAQVNASGVGSYGNTTMAPPAGAGDATAGYATASPEGYAPAPAENSGSSFNATTYERERELERERQRERERELRERERLEKRERELREREQREREQRERSAATLNASNAAAAAAVAVGSAPNAAAQSNTPAPNVALGQSSMGQSAMGQNMAPNMAQPNRNRPNRNPLANPAPSENRSRLGPNAQASAASAAAAAAANQAAMNNAPLQGISANTGATVPPLNDPHMATNYRGVVPPRNAATNANLAHAQLPGGAVTAVKPNMAAAPVKSEGPVYKSGVDMERLRARNNARNNDSEPHYIAPGGQNVRRNVNPAANQR</sequence>
<feature type="region of interest" description="Disordered" evidence="11">
    <location>
        <begin position="375"/>
        <end position="438"/>
    </location>
</feature>
<feature type="transmembrane region" description="Helical" evidence="10">
    <location>
        <begin position="142"/>
        <end position="162"/>
    </location>
</feature>
<name>A0A948WYC2_9GAMM</name>
<keyword evidence="4 10" id="KW-0997">Cell inner membrane</keyword>
<reference evidence="13" key="1">
    <citation type="journal article" date="2021" name="PeerJ">
        <title>Extensive microbial diversity within the chicken gut microbiome revealed by metagenomics and culture.</title>
        <authorList>
            <person name="Gilroy R."/>
            <person name="Ravi A."/>
            <person name="Getino M."/>
            <person name="Pursley I."/>
            <person name="Horton D.L."/>
            <person name="Alikhan N.F."/>
            <person name="Baker D."/>
            <person name="Gharbi K."/>
            <person name="Hall N."/>
            <person name="Watson M."/>
            <person name="Adriaenssens E.M."/>
            <person name="Foster-Nyarko E."/>
            <person name="Jarju S."/>
            <person name="Secka A."/>
            <person name="Antonio M."/>
            <person name="Oren A."/>
            <person name="Chaudhuri R.R."/>
            <person name="La Ragione R."/>
            <person name="Hildebrand F."/>
            <person name="Pallen M.J."/>
        </authorList>
    </citation>
    <scope>NUCLEOTIDE SEQUENCE</scope>
    <source>
        <strain evidence="13">378</strain>
    </source>
</reference>
<dbReference type="GO" id="GO:0017038">
    <property type="term" value="P:protein import"/>
    <property type="evidence" value="ECO:0007669"/>
    <property type="project" value="TreeGrafter"/>
</dbReference>
<proteinExistence type="inferred from homology"/>